<reference evidence="1 2" key="1">
    <citation type="submission" date="2018-09" db="EMBL/GenBank/DDBJ databases">
        <title>Genomic investigation of the strawberry pathogen Phytophthora fragariae indicates pathogenicity is determined by transcriptional variation in three key races.</title>
        <authorList>
            <person name="Adams T.M."/>
            <person name="Armitage A.D."/>
            <person name="Sobczyk M.K."/>
            <person name="Bates H.J."/>
            <person name="Dunwell J.M."/>
            <person name="Nellist C.F."/>
            <person name="Harrison R.J."/>
        </authorList>
    </citation>
    <scope>NUCLEOTIDE SEQUENCE [LARGE SCALE GENOMIC DNA]</scope>
    <source>
        <strain evidence="1 2">SCRP245</strain>
    </source>
</reference>
<gene>
    <name evidence="1" type="ORF">PF011_g7905</name>
</gene>
<comment type="caution">
    <text evidence="1">The sequence shown here is derived from an EMBL/GenBank/DDBJ whole genome shotgun (WGS) entry which is preliminary data.</text>
</comment>
<dbReference type="EMBL" id="QXFW01000360">
    <property type="protein sequence ID" value="KAE9014784.1"/>
    <property type="molecule type" value="Genomic_DNA"/>
</dbReference>
<protein>
    <submittedName>
        <fullName evidence="1">Uncharacterized protein</fullName>
    </submittedName>
</protein>
<accession>A0A6A3LF51</accession>
<sequence>MPLGYSDDNKLDPFLIFETQPSKIADTARKNMAARHGFGQ</sequence>
<proteinExistence type="predicted"/>
<evidence type="ECO:0000313" key="2">
    <source>
        <dbReference type="Proteomes" id="UP000460718"/>
    </source>
</evidence>
<name>A0A6A3LF51_9STRA</name>
<dbReference type="Proteomes" id="UP000460718">
    <property type="component" value="Unassembled WGS sequence"/>
</dbReference>
<evidence type="ECO:0000313" key="1">
    <source>
        <dbReference type="EMBL" id="KAE9014784.1"/>
    </source>
</evidence>
<organism evidence="1 2">
    <name type="scientific">Phytophthora fragariae</name>
    <dbReference type="NCBI Taxonomy" id="53985"/>
    <lineage>
        <taxon>Eukaryota</taxon>
        <taxon>Sar</taxon>
        <taxon>Stramenopiles</taxon>
        <taxon>Oomycota</taxon>
        <taxon>Peronosporomycetes</taxon>
        <taxon>Peronosporales</taxon>
        <taxon>Peronosporaceae</taxon>
        <taxon>Phytophthora</taxon>
    </lineage>
</organism>
<dbReference type="AlphaFoldDB" id="A0A6A3LF51"/>